<dbReference type="AlphaFoldDB" id="R6WLY4"/>
<proteinExistence type="predicted"/>
<dbReference type="EMBL" id="CBGL010000114">
    <property type="protein sequence ID" value="CDD12163.1"/>
    <property type="molecule type" value="Genomic_DNA"/>
</dbReference>
<evidence type="ECO:0000313" key="2">
    <source>
        <dbReference type="EMBL" id="CDD12163.1"/>
    </source>
</evidence>
<keyword evidence="1" id="KW-1133">Transmembrane helix</keyword>
<organism evidence="2">
    <name type="scientific">Phascolarctobacterium succinatutens CAG:287</name>
    <dbReference type="NCBI Taxonomy" id="1263101"/>
    <lineage>
        <taxon>Bacteria</taxon>
        <taxon>Bacillati</taxon>
        <taxon>Bacillota</taxon>
        <taxon>Negativicutes</taxon>
        <taxon>Acidaminococcales</taxon>
        <taxon>Acidaminococcaceae</taxon>
        <taxon>Phascolarctobacterium</taxon>
    </lineage>
</organism>
<dbReference type="RefSeq" id="WP_021719947.1">
    <property type="nucleotide sequence ID" value="NZ_FR892784.1"/>
</dbReference>
<name>R6WLY4_9FIRM</name>
<keyword evidence="1" id="KW-0812">Transmembrane</keyword>
<accession>R6WLY4</accession>
<comment type="caution">
    <text evidence="2">The sequence shown here is derived from an EMBL/GenBank/DDBJ whole genome shotgun (WGS) entry which is preliminary data.</text>
</comment>
<dbReference type="HOGENOM" id="CLU_1377041_0_0_9"/>
<sequence length="198" mass="22766">MKFTTMKITKKVLAGIILSVLVVLGAFYTLKPSPLPKIYIPSDIEWQTPALDAYIGDFTPVWDKEYPDELRTVLSSEYTIRKTRLDKDWQSAFSGKTSAHILTEIQSTTLCTRLLNLSNRVANEREIKEHTAQNITRFGVIDYYFPGTVLAIEYKDGCVLSAMIDKDTGKYIRLRVNSEKNTEHNWEPSKIYVKLMYN</sequence>
<evidence type="ECO:0000256" key="1">
    <source>
        <dbReference type="SAM" id="Phobius"/>
    </source>
</evidence>
<keyword evidence="1" id="KW-0472">Membrane</keyword>
<feature type="transmembrane region" description="Helical" evidence="1">
    <location>
        <begin position="12"/>
        <end position="30"/>
    </location>
</feature>
<dbReference type="Proteomes" id="UP000014937">
    <property type="component" value="Unassembled WGS sequence"/>
</dbReference>
<gene>
    <name evidence="2" type="ORF">BN587_00872</name>
</gene>
<reference evidence="2" key="1">
    <citation type="submission" date="2012-11" db="EMBL/GenBank/DDBJ databases">
        <title>Dependencies among metagenomic species, viruses, plasmids and units of genetic variation.</title>
        <authorList>
            <person name="Nielsen H.B."/>
            <person name="Almeida M."/>
            <person name="Juncker A.S."/>
            <person name="Rasmussen S."/>
            <person name="Li J."/>
            <person name="Sunagawa S."/>
            <person name="Plichta D."/>
            <person name="Gautier L."/>
            <person name="Le Chatelier E."/>
            <person name="Peletier E."/>
            <person name="Bonde I."/>
            <person name="Nielsen T."/>
            <person name="Manichanh C."/>
            <person name="Arumugam M."/>
            <person name="Batto J."/>
            <person name="Santos M.B.Q.D."/>
            <person name="Blom N."/>
            <person name="Borruel N."/>
            <person name="Burgdorf K.S."/>
            <person name="Boumezbeur F."/>
            <person name="Casellas F."/>
            <person name="Dore J."/>
            <person name="Guarner F."/>
            <person name="Hansen T."/>
            <person name="Hildebrand F."/>
            <person name="Kaas R.S."/>
            <person name="Kennedy S."/>
            <person name="Kristiansen K."/>
            <person name="Kultima J.R."/>
            <person name="Leonard P."/>
            <person name="Levenez F."/>
            <person name="Lund O."/>
            <person name="Moumen B."/>
            <person name="Le Paslier D."/>
            <person name="Pons N."/>
            <person name="Pedersen O."/>
            <person name="Prifti E."/>
            <person name="Qin J."/>
            <person name="Raes J."/>
            <person name="Tap J."/>
            <person name="Tims S."/>
            <person name="Ussery D.W."/>
            <person name="Yamada T."/>
            <person name="MetaHit consortium"/>
            <person name="Renault P."/>
            <person name="Sicheritz-Ponten T."/>
            <person name="Bork P."/>
            <person name="Wang J."/>
            <person name="Brunak S."/>
            <person name="Ehrlich S.D."/>
        </authorList>
    </citation>
    <scope>NUCLEOTIDE SEQUENCE [LARGE SCALE GENOMIC DNA]</scope>
</reference>
<protein>
    <submittedName>
        <fullName evidence="2">Uncharacterized protein</fullName>
    </submittedName>
</protein>